<dbReference type="Gene3D" id="1.25.40.80">
    <property type="match status" value="1"/>
</dbReference>
<evidence type="ECO:0000313" key="2">
    <source>
        <dbReference type="EMBL" id="QHU27975.1"/>
    </source>
</evidence>
<dbReference type="SUPFAM" id="SSF48173">
    <property type="entry name" value="Cryptochrome/photolyase FAD-binding domain"/>
    <property type="match status" value="1"/>
</dbReference>
<dbReference type="InterPro" id="IPR036134">
    <property type="entry name" value="Crypto/Photolyase_FAD-like_sf"/>
</dbReference>
<dbReference type="PANTHER" id="PTHR38657">
    <property type="entry name" value="SLR1343 PROTEIN"/>
    <property type="match status" value="1"/>
</dbReference>
<accession>A0A6C0LD44</accession>
<organism evidence="2">
    <name type="scientific">viral metagenome</name>
    <dbReference type="NCBI Taxonomy" id="1070528"/>
    <lineage>
        <taxon>unclassified sequences</taxon>
        <taxon>metagenomes</taxon>
        <taxon>organismal metagenomes</taxon>
    </lineage>
</organism>
<reference evidence="2" key="1">
    <citation type="journal article" date="2020" name="Nature">
        <title>Giant virus diversity and host interactions through global metagenomics.</title>
        <authorList>
            <person name="Schulz F."/>
            <person name="Roux S."/>
            <person name="Paez-Espino D."/>
            <person name="Jungbluth S."/>
            <person name="Walsh D.A."/>
            <person name="Denef V.J."/>
            <person name="McMahon K.D."/>
            <person name="Konstantinidis K.T."/>
            <person name="Eloe-Fadrosh E.A."/>
            <person name="Kyrpides N.C."/>
            <person name="Woyke T."/>
        </authorList>
    </citation>
    <scope>NUCLEOTIDE SEQUENCE</scope>
    <source>
        <strain evidence="2">GVMAG-M-3300027769-26</strain>
    </source>
</reference>
<dbReference type="PANTHER" id="PTHR38657:SF1">
    <property type="entry name" value="SLR1343 PROTEIN"/>
    <property type="match status" value="1"/>
</dbReference>
<name>A0A6C0LD44_9ZZZZ</name>
<feature type="domain" description="Cryptochrome/DNA photolyase FAD-binding" evidence="1">
    <location>
        <begin position="278"/>
        <end position="368"/>
    </location>
</feature>
<dbReference type="InterPro" id="IPR052551">
    <property type="entry name" value="UV-DNA_repair_photolyase"/>
</dbReference>
<evidence type="ECO:0000259" key="1">
    <source>
        <dbReference type="Pfam" id="PF03441"/>
    </source>
</evidence>
<dbReference type="Pfam" id="PF03441">
    <property type="entry name" value="FAD_binding_7"/>
    <property type="match status" value="1"/>
</dbReference>
<sequence>MIFLILPNQLFDIKHFTKSFKYILWECPHFFTDYNYNKKKLLLHRATMRYQYDLMKKNGYSVVYVEFGKKLAETEQYTLYYPINKSDILKLPRNTIIYDKDTPNLLMTREHINRYREKTDKFFFNAFYMWSKKELNIIPKIKSQDKLNRQKPKNIICVSQPYADVAVRKDISKYIDEASKYVEKHFKNNCGMLGKENGFIYPITHTDSIKWLEHFIKNKLKNYGNYQDYIDKNNRHLCHSLMSALINIGLINPRDIIDILERERKTRDIPMNSYEGFIRQLFWREYQHLCYLYVDFSGNYFGNNKLLGKEWYSGNTGIIPVDDSIREAFDTGYLHHIKRLMVIGNYMNLCNIKPSEGFRWFMEFSCDSYEWVMYQNVYDMVFFSTGGKTMRRPYISSSNYILNMSNYSKDSWCEILNTKYRGFINKNKKKLWKYRYYVSLK</sequence>
<dbReference type="InterPro" id="IPR007357">
    <property type="entry name" value="PhrB-like"/>
</dbReference>
<protein>
    <recommendedName>
        <fullName evidence="1">Cryptochrome/DNA photolyase FAD-binding domain-containing protein</fullName>
    </recommendedName>
</protein>
<proteinExistence type="predicted"/>
<dbReference type="Gene3D" id="3.40.50.620">
    <property type="entry name" value="HUPs"/>
    <property type="match status" value="1"/>
</dbReference>
<dbReference type="Pfam" id="PF04244">
    <property type="entry name" value="DPRP"/>
    <property type="match status" value="1"/>
</dbReference>
<dbReference type="EMBL" id="MN740467">
    <property type="protein sequence ID" value="QHU27975.1"/>
    <property type="molecule type" value="Genomic_DNA"/>
</dbReference>
<dbReference type="Gene3D" id="1.10.579.10">
    <property type="entry name" value="DNA Cyclobutane Dipyrimidine Photolyase, subunit A, domain 3"/>
    <property type="match status" value="1"/>
</dbReference>
<dbReference type="InterPro" id="IPR014729">
    <property type="entry name" value="Rossmann-like_a/b/a_fold"/>
</dbReference>
<dbReference type="AlphaFoldDB" id="A0A6C0LD44"/>
<dbReference type="InterPro" id="IPR005101">
    <property type="entry name" value="Cryptochr/Photolyase_FAD-bd"/>
</dbReference>